<dbReference type="GO" id="GO:0004803">
    <property type="term" value="F:transposase activity"/>
    <property type="evidence" value="ECO:0007669"/>
    <property type="project" value="InterPro"/>
</dbReference>
<evidence type="ECO:0000259" key="1">
    <source>
        <dbReference type="SMART" id="SM01321"/>
    </source>
</evidence>
<dbReference type="Proteomes" id="UP000177112">
    <property type="component" value="Unassembled WGS sequence"/>
</dbReference>
<comment type="caution">
    <text evidence="2">The sequence shown here is derived from an EMBL/GenBank/DDBJ whole genome shotgun (WGS) entry which is preliminary data.</text>
</comment>
<dbReference type="PANTHER" id="PTHR34322:SF2">
    <property type="entry name" value="TRANSPOSASE IS200-LIKE DOMAIN-CONTAINING PROTEIN"/>
    <property type="match status" value="1"/>
</dbReference>
<dbReference type="STRING" id="1801748.A3B84_02385"/>
<protein>
    <recommendedName>
        <fullName evidence="1">Transposase IS200-like domain-containing protein</fullName>
    </recommendedName>
</protein>
<dbReference type="SMART" id="SM01321">
    <property type="entry name" value="Y1_Tnp"/>
    <property type="match status" value="1"/>
</dbReference>
<dbReference type="PANTHER" id="PTHR34322">
    <property type="entry name" value="TRANSPOSASE, Y1_TNP DOMAIN-CONTAINING"/>
    <property type="match status" value="1"/>
</dbReference>
<dbReference type="GO" id="GO:0003677">
    <property type="term" value="F:DNA binding"/>
    <property type="evidence" value="ECO:0007669"/>
    <property type="project" value="InterPro"/>
</dbReference>
<dbReference type="InterPro" id="IPR036515">
    <property type="entry name" value="Transposase_17_sf"/>
</dbReference>
<dbReference type="SUPFAM" id="SSF143422">
    <property type="entry name" value="Transposase IS200-like"/>
    <property type="match status" value="1"/>
</dbReference>
<evidence type="ECO:0000313" key="2">
    <source>
        <dbReference type="EMBL" id="OGI71002.1"/>
    </source>
</evidence>
<gene>
    <name evidence="2" type="ORF">A3B84_02385</name>
</gene>
<dbReference type="GO" id="GO:0006313">
    <property type="term" value="P:DNA transposition"/>
    <property type="evidence" value="ECO:0007669"/>
    <property type="project" value="InterPro"/>
</dbReference>
<accession>A0A1F6VN38</accession>
<name>A0A1F6VN38_9BACT</name>
<proteinExistence type="predicted"/>
<organism evidence="2 3">
    <name type="scientific">Candidatus Nomurabacteria bacterium RIFCSPHIGHO2_02_FULL_35_13</name>
    <dbReference type="NCBI Taxonomy" id="1801748"/>
    <lineage>
        <taxon>Bacteria</taxon>
        <taxon>Candidatus Nomuraibacteriota</taxon>
    </lineage>
</organism>
<evidence type="ECO:0000313" key="3">
    <source>
        <dbReference type="Proteomes" id="UP000177112"/>
    </source>
</evidence>
<dbReference type="AlphaFoldDB" id="A0A1F6VN38"/>
<dbReference type="Pfam" id="PF01797">
    <property type="entry name" value="Y1_Tnp"/>
    <property type="match status" value="1"/>
</dbReference>
<feature type="domain" description="Transposase IS200-like" evidence="1">
    <location>
        <begin position="8"/>
        <end position="145"/>
    </location>
</feature>
<dbReference type="EMBL" id="MFTY01000023">
    <property type="protein sequence ID" value="OGI71002.1"/>
    <property type="molecule type" value="Genomic_DNA"/>
</dbReference>
<reference evidence="2 3" key="1">
    <citation type="journal article" date="2016" name="Nat. Commun.">
        <title>Thousands of microbial genomes shed light on interconnected biogeochemical processes in an aquifer system.</title>
        <authorList>
            <person name="Anantharaman K."/>
            <person name="Brown C.T."/>
            <person name="Hug L.A."/>
            <person name="Sharon I."/>
            <person name="Castelle C.J."/>
            <person name="Probst A.J."/>
            <person name="Thomas B.C."/>
            <person name="Singh A."/>
            <person name="Wilkins M.J."/>
            <person name="Karaoz U."/>
            <person name="Brodie E.L."/>
            <person name="Williams K.H."/>
            <person name="Hubbard S.S."/>
            <person name="Banfield J.F."/>
        </authorList>
    </citation>
    <scope>NUCLEOTIDE SEQUENCE [LARGE SCALE GENOMIC DNA]</scope>
</reference>
<dbReference type="Gene3D" id="3.30.70.1290">
    <property type="entry name" value="Transposase IS200-like"/>
    <property type="match status" value="1"/>
</dbReference>
<sequence>MANREKIAIGEYYHVYNRGVDKRPIVKDRKDTERFMQSLEFFNSKEPIKGLREIISSKNDKNIQFNDPLVEIICYDLNSNHYHLLLKEINDGGISEFMKRLGGGYTWYFNNKNKRSGSLFQGTFKSVHVKSNEQLLHVSVYINLNWKVHKTSGLTAGNVRSSWDEYIGKTSRNLCKKEIILEQFESVKDYKDFAESSLKEIWEAKENKNDLGMIIGKYFF</sequence>
<dbReference type="InterPro" id="IPR002686">
    <property type="entry name" value="Transposase_17"/>
</dbReference>